<keyword evidence="2" id="KW-0813">Transport</keyword>
<keyword evidence="11" id="KW-1185">Reference proteome</keyword>
<dbReference type="Pfam" id="PF07690">
    <property type="entry name" value="MFS_1"/>
    <property type="match status" value="1"/>
</dbReference>
<dbReference type="OMA" id="LIMCRIL"/>
<evidence type="ECO:0000313" key="10">
    <source>
        <dbReference type="EMBL" id="KXS16282.1"/>
    </source>
</evidence>
<feature type="transmembrane region" description="Helical" evidence="8">
    <location>
        <begin position="155"/>
        <end position="174"/>
    </location>
</feature>
<comment type="subcellular location">
    <subcellularLocation>
        <location evidence="1">Cell membrane</location>
        <topology evidence="1">Multi-pass membrane protein</topology>
    </subcellularLocation>
</comment>
<feature type="transmembrane region" description="Helical" evidence="8">
    <location>
        <begin position="57"/>
        <end position="80"/>
    </location>
</feature>
<evidence type="ECO:0000313" key="11">
    <source>
        <dbReference type="Proteomes" id="UP000070544"/>
    </source>
</evidence>
<keyword evidence="4 8" id="KW-0812">Transmembrane</keyword>
<accession>A0A139AHI2</accession>
<protein>
    <submittedName>
        <fullName evidence="10">MFS general substrate transporter</fullName>
    </submittedName>
</protein>
<dbReference type="GO" id="GO:0022857">
    <property type="term" value="F:transmembrane transporter activity"/>
    <property type="evidence" value="ECO:0007669"/>
    <property type="project" value="InterPro"/>
</dbReference>
<evidence type="ECO:0000256" key="8">
    <source>
        <dbReference type="SAM" id="Phobius"/>
    </source>
</evidence>
<dbReference type="CDD" id="cd17502">
    <property type="entry name" value="MFS_Azr1_MDR_like"/>
    <property type="match status" value="1"/>
</dbReference>
<evidence type="ECO:0000259" key="9">
    <source>
        <dbReference type="PROSITE" id="PS50850"/>
    </source>
</evidence>
<feature type="transmembrane region" description="Helical" evidence="8">
    <location>
        <begin position="123"/>
        <end position="149"/>
    </location>
</feature>
<feature type="transmembrane region" description="Helical" evidence="8">
    <location>
        <begin position="317"/>
        <end position="341"/>
    </location>
</feature>
<keyword evidence="6 8" id="KW-0472">Membrane</keyword>
<dbReference type="SUPFAM" id="SSF103473">
    <property type="entry name" value="MFS general substrate transporter"/>
    <property type="match status" value="1"/>
</dbReference>
<feature type="compositionally biased region" description="Polar residues" evidence="7">
    <location>
        <begin position="1"/>
        <end position="10"/>
    </location>
</feature>
<dbReference type="Gene3D" id="1.20.1720.10">
    <property type="entry name" value="Multidrug resistance protein D"/>
    <property type="match status" value="1"/>
</dbReference>
<feature type="region of interest" description="Disordered" evidence="7">
    <location>
        <begin position="1"/>
        <end position="48"/>
    </location>
</feature>
<evidence type="ECO:0000256" key="5">
    <source>
        <dbReference type="ARBA" id="ARBA00022989"/>
    </source>
</evidence>
<gene>
    <name evidence="10" type="ORF">M427DRAFT_55715</name>
</gene>
<feature type="transmembrane region" description="Helical" evidence="8">
    <location>
        <begin position="92"/>
        <end position="111"/>
    </location>
</feature>
<proteinExistence type="predicted"/>
<evidence type="ECO:0000256" key="7">
    <source>
        <dbReference type="SAM" id="MobiDB-lite"/>
    </source>
</evidence>
<dbReference type="InterPro" id="IPR020846">
    <property type="entry name" value="MFS_dom"/>
</dbReference>
<organism evidence="10 11">
    <name type="scientific">Gonapodya prolifera (strain JEL478)</name>
    <name type="common">Monoblepharis prolifera</name>
    <dbReference type="NCBI Taxonomy" id="1344416"/>
    <lineage>
        <taxon>Eukaryota</taxon>
        <taxon>Fungi</taxon>
        <taxon>Fungi incertae sedis</taxon>
        <taxon>Chytridiomycota</taxon>
        <taxon>Chytridiomycota incertae sedis</taxon>
        <taxon>Monoblepharidomycetes</taxon>
        <taxon>Monoblepharidales</taxon>
        <taxon>Gonapodyaceae</taxon>
        <taxon>Gonapodya</taxon>
    </lineage>
</organism>
<dbReference type="FunFam" id="1.20.1720.10:FF:000004">
    <property type="entry name" value="EmrB/QacA family drug resistance transporter"/>
    <property type="match status" value="1"/>
</dbReference>
<keyword evidence="5 8" id="KW-1133">Transmembrane helix</keyword>
<dbReference type="PANTHER" id="PTHR23501">
    <property type="entry name" value="MAJOR FACILITATOR SUPERFAMILY"/>
    <property type="match status" value="1"/>
</dbReference>
<evidence type="ECO:0000256" key="4">
    <source>
        <dbReference type="ARBA" id="ARBA00022692"/>
    </source>
</evidence>
<dbReference type="EMBL" id="KQ965754">
    <property type="protein sequence ID" value="KXS16282.1"/>
    <property type="molecule type" value="Genomic_DNA"/>
</dbReference>
<dbReference type="Gene3D" id="1.20.1250.20">
    <property type="entry name" value="MFS general substrate transporter like domains"/>
    <property type="match status" value="1"/>
</dbReference>
<dbReference type="PANTHER" id="PTHR23501:SF197">
    <property type="entry name" value="COMD"/>
    <property type="match status" value="1"/>
</dbReference>
<reference evidence="10 11" key="1">
    <citation type="journal article" date="2015" name="Genome Biol. Evol.">
        <title>Phylogenomic analyses indicate that early fungi evolved digesting cell walls of algal ancestors of land plants.</title>
        <authorList>
            <person name="Chang Y."/>
            <person name="Wang S."/>
            <person name="Sekimoto S."/>
            <person name="Aerts A.L."/>
            <person name="Choi C."/>
            <person name="Clum A."/>
            <person name="LaButti K.M."/>
            <person name="Lindquist E.A."/>
            <person name="Yee Ngan C."/>
            <person name="Ohm R.A."/>
            <person name="Salamov A.A."/>
            <person name="Grigoriev I.V."/>
            <person name="Spatafora J.W."/>
            <person name="Berbee M.L."/>
        </authorList>
    </citation>
    <scope>NUCLEOTIDE SEQUENCE [LARGE SCALE GENOMIC DNA]</scope>
    <source>
        <strain evidence="10 11">JEL478</strain>
    </source>
</reference>
<feature type="transmembrane region" description="Helical" evidence="8">
    <location>
        <begin position="380"/>
        <end position="401"/>
    </location>
</feature>
<feature type="transmembrane region" description="Helical" evidence="8">
    <location>
        <begin position="211"/>
        <end position="230"/>
    </location>
</feature>
<evidence type="ECO:0000256" key="1">
    <source>
        <dbReference type="ARBA" id="ARBA00004651"/>
    </source>
</evidence>
<dbReference type="PRINTS" id="PR01036">
    <property type="entry name" value="TCRTETB"/>
</dbReference>
<evidence type="ECO:0000256" key="3">
    <source>
        <dbReference type="ARBA" id="ARBA00022475"/>
    </source>
</evidence>
<evidence type="ECO:0000256" key="2">
    <source>
        <dbReference type="ARBA" id="ARBA00022448"/>
    </source>
</evidence>
<dbReference type="InterPro" id="IPR011701">
    <property type="entry name" value="MFS"/>
</dbReference>
<evidence type="ECO:0000256" key="6">
    <source>
        <dbReference type="ARBA" id="ARBA00023136"/>
    </source>
</evidence>
<name>A0A139AHI2_GONPJ</name>
<dbReference type="PROSITE" id="PS50850">
    <property type="entry name" value="MFS"/>
    <property type="match status" value="1"/>
</dbReference>
<feature type="domain" description="Major facilitator superfamily (MFS) profile" evidence="9">
    <location>
        <begin position="58"/>
        <end position="530"/>
    </location>
</feature>
<dbReference type="InterPro" id="IPR036259">
    <property type="entry name" value="MFS_trans_sf"/>
</dbReference>
<feature type="transmembrane region" description="Helical" evidence="8">
    <location>
        <begin position="181"/>
        <end position="199"/>
    </location>
</feature>
<feature type="compositionally biased region" description="Basic and acidic residues" evidence="7">
    <location>
        <begin position="24"/>
        <end position="39"/>
    </location>
</feature>
<dbReference type="GO" id="GO:0005886">
    <property type="term" value="C:plasma membrane"/>
    <property type="evidence" value="ECO:0007669"/>
    <property type="project" value="UniProtKB-SubCell"/>
</dbReference>
<feature type="transmembrane region" description="Helical" evidence="8">
    <location>
        <begin position="536"/>
        <end position="555"/>
    </location>
</feature>
<sequence>MASQHTQDNSDAPAPLPDTAIKMDSVDSGDKHPEAKDVSSSDQSPDEIQNSSRAISLAVLALAVGMAVAALDGTCVATMLPTIARDLNGADSYQWVGTGYLLTSTALAPVWGKLSDIFGRKQLLMLLVLEFILFSVLCALSNSMIMLIMCRILQGVGGGGIQALTIVVIGEIVSPLERGKYMGIMAGIAGLCAIVGPFIGGVITDNLSWRWGFWINIPVGVLALIAYHLFLKLPRPTGSLRSKFRRVDYPGVFLCTSSMSLLLLAFTWGGVTYPWASGQVLGTIAVGIVMLGVFVYWEGKAVEPVVPLSLFKNRNYVFTNIILLFIGWAMFGIAYFLPVYFQNVLDLTPTGSGVMNIPVTAFLFPSAVIAGIVTLKTGLYVFFPQLGMALVSVGMGLFTLLDENSPKWMQVVPQILCGVGVGMCMTTCQLMAQTNAPDEMIGPATTVSSFVRSLGAVMGIAVFATVMQNLLTEHAASGIASVAMEYRLSQEQVQTFGASISSQYSGTKVDLSSIPAVALVALQLAIKQAYVVGLRYAFISCIPFCILGFLAALFVKHVPLRTTASVQMNSE</sequence>
<dbReference type="Proteomes" id="UP000070544">
    <property type="component" value="Unassembled WGS sequence"/>
</dbReference>
<dbReference type="OrthoDB" id="2147446at2759"/>
<feature type="transmembrane region" description="Helical" evidence="8">
    <location>
        <begin position="353"/>
        <end position="373"/>
    </location>
</feature>
<feature type="transmembrane region" description="Helical" evidence="8">
    <location>
        <begin position="450"/>
        <end position="471"/>
    </location>
</feature>
<keyword evidence="3" id="KW-1003">Cell membrane</keyword>
<dbReference type="AlphaFoldDB" id="A0A139AHI2"/>
<feature type="transmembrane region" description="Helical" evidence="8">
    <location>
        <begin position="251"/>
        <end position="271"/>
    </location>
</feature>
<feature type="transmembrane region" description="Helical" evidence="8">
    <location>
        <begin position="277"/>
        <end position="297"/>
    </location>
</feature>